<dbReference type="AlphaFoldDB" id="A0A974D2M8"/>
<gene>
    <name evidence="1" type="ORF">XELAEV_18022166mg</name>
</gene>
<sequence>MNIKEYAFADRNRSLSLKEQKCPKYKIFDKYCYCRRINNPYPKGLQVVTTNFITLYSTNYILNRNLPYKNHCEAPIQLQNNPVYRNGLHSSKKKKNCNGKITYKMNIKEYAFADRNGKKLDKKLYLKT</sequence>
<evidence type="ECO:0000313" key="2">
    <source>
        <dbReference type="Proteomes" id="UP000694892"/>
    </source>
</evidence>
<reference evidence="2" key="1">
    <citation type="journal article" date="2016" name="Nature">
        <title>Genome evolution in the allotetraploid frog Xenopus laevis.</title>
        <authorList>
            <person name="Session A.M."/>
            <person name="Uno Y."/>
            <person name="Kwon T."/>
            <person name="Chapman J.A."/>
            <person name="Toyoda A."/>
            <person name="Takahashi S."/>
            <person name="Fukui A."/>
            <person name="Hikosaka A."/>
            <person name="Suzuki A."/>
            <person name="Kondo M."/>
            <person name="van Heeringen S.J."/>
            <person name="Quigley I."/>
            <person name="Heinz S."/>
            <person name="Ogino H."/>
            <person name="Ochi H."/>
            <person name="Hellsten U."/>
            <person name="Lyons J.B."/>
            <person name="Simakov O."/>
            <person name="Putnam N."/>
            <person name="Stites J."/>
            <person name="Kuroki Y."/>
            <person name="Tanaka T."/>
            <person name="Michiue T."/>
            <person name="Watanabe M."/>
            <person name="Bogdanovic O."/>
            <person name="Lister R."/>
            <person name="Georgiou G."/>
            <person name="Paranjpe S.S."/>
            <person name="van Kruijsbergen I."/>
            <person name="Shu S."/>
            <person name="Carlson J."/>
            <person name="Kinoshita T."/>
            <person name="Ohta Y."/>
            <person name="Mawaribuchi S."/>
            <person name="Jenkins J."/>
            <person name="Grimwood J."/>
            <person name="Schmutz J."/>
            <person name="Mitros T."/>
            <person name="Mozaffari S.V."/>
            <person name="Suzuki Y."/>
            <person name="Haramoto Y."/>
            <person name="Yamamoto T.S."/>
            <person name="Takagi C."/>
            <person name="Heald R."/>
            <person name="Miller K."/>
            <person name="Haudenschild C."/>
            <person name="Kitzman J."/>
            <person name="Nakayama T."/>
            <person name="Izutsu Y."/>
            <person name="Robert J."/>
            <person name="Fortriede J."/>
            <person name="Burns K."/>
            <person name="Lotay V."/>
            <person name="Karimi K."/>
            <person name="Yasuoka Y."/>
            <person name="Dichmann D.S."/>
            <person name="Flajnik M.F."/>
            <person name="Houston D.W."/>
            <person name="Shendure J."/>
            <person name="DuPasquier L."/>
            <person name="Vize P.D."/>
            <person name="Zorn A.M."/>
            <person name="Ito M."/>
            <person name="Marcotte E.M."/>
            <person name="Wallingford J.B."/>
            <person name="Ito Y."/>
            <person name="Asashima M."/>
            <person name="Ueno N."/>
            <person name="Matsuda Y."/>
            <person name="Veenstra G.J."/>
            <person name="Fujiyama A."/>
            <person name="Harland R.M."/>
            <person name="Taira M."/>
            <person name="Rokhsar D.S."/>
        </authorList>
    </citation>
    <scope>NUCLEOTIDE SEQUENCE [LARGE SCALE GENOMIC DNA]</scope>
    <source>
        <strain evidence="2">J</strain>
    </source>
</reference>
<organism evidence="1 2">
    <name type="scientific">Xenopus laevis</name>
    <name type="common">African clawed frog</name>
    <dbReference type="NCBI Taxonomy" id="8355"/>
    <lineage>
        <taxon>Eukaryota</taxon>
        <taxon>Metazoa</taxon>
        <taxon>Chordata</taxon>
        <taxon>Craniata</taxon>
        <taxon>Vertebrata</taxon>
        <taxon>Euteleostomi</taxon>
        <taxon>Amphibia</taxon>
        <taxon>Batrachia</taxon>
        <taxon>Anura</taxon>
        <taxon>Pipoidea</taxon>
        <taxon>Pipidae</taxon>
        <taxon>Xenopodinae</taxon>
        <taxon>Xenopus</taxon>
        <taxon>Xenopus</taxon>
    </lineage>
</organism>
<evidence type="ECO:0000313" key="1">
    <source>
        <dbReference type="EMBL" id="OCT84028.1"/>
    </source>
</evidence>
<protein>
    <submittedName>
        <fullName evidence="1">Uncharacterized protein</fullName>
    </submittedName>
</protein>
<dbReference type="Proteomes" id="UP000694892">
    <property type="component" value="Chromosome 4L"/>
</dbReference>
<accession>A0A974D2M8</accession>
<name>A0A974D2M8_XENLA</name>
<proteinExistence type="predicted"/>
<dbReference type="EMBL" id="CM004472">
    <property type="protein sequence ID" value="OCT84028.1"/>
    <property type="molecule type" value="Genomic_DNA"/>
</dbReference>